<keyword evidence="1" id="KW-1185">Reference proteome</keyword>
<organism evidence="1 2">
    <name type="scientific">Panagrolaimus superbus</name>
    <dbReference type="NCBI Taxonomy" id="310955"/>
    <lineage>
        <taxon>Eukaryota</taxon>
        <taxon>Metazoa</taxon>
        <taxon>Ecdysozoa</taxon>
        <taxon>Nematoda</taxon>
        <taxon>Chromadorea</taxon>
        <taxon>Rhabditida</taxon>
        <taxon>Tylenchina</taxon>
        <taxon>Panagrolaimomorpha</taxon>
        <taxon>Panagrolaimoidea</taxon>
        <taxon>Panagrolaimidae</taxon>
        <taxon>Panagrolaimus</taxon>
    </lineage>
</organism>
<reference evidence="2" key="1">
    <citation type="submission" date="2022-11" db="UniProtKB">
        <authorList>
            <consortium name="WormBaseParasite"/>
        </authorList>
    </citation>
    <scope>IDENTIFICATION</scope>
</reference>
<sequence>MEKLIAIPMSRYKHLTKVADQKSGLKETIEASIKTLENQDLLQRQRRYKIEENAELPKSHNKVIHQEGVTAPSLTYTQLKKLQKQRNEWFEKMDDKSKKIKKSKAVVVKKPVVQKVTSLVPPIKRPQKAETVPFKRLRFV</sequence>
<proteinExistence type="predicted"/>
<dbReference type="Proteomes" id="UP000887577">
    <property type="component" value="Unplaced"/>
</dbReference>
<name>A0A914YLT1_9BILA</name>
<evidence type="ECO:0000313" key="2">
    <source>
        <dbReference type="WBParaSite" id="PSU_v2.g20522.t1"/>
    </source>
</evidence>
<protein>
    <submittedName>
        <fullName evidence="2">Uncharacterized protein</fullName>
    </submittedName>
</protein>
<accession>A0A914YLT1</accession>
<dbReference type="WBParaSite" id="PSU_v2.g20522.t1">
    <property type="protein sequence ID" value="PSU_v2.g20522.t1"/>
    <property type="gene ID" value="PSU_v2.g20522"/>
</dbReference>
<evidence type="ECO:0000313" key="1">
    <source>
        <dbReference type="Proteomes" id="UP000887577"/>
    </source>
</evidence>
<dbReference type="AlphaFoldDB" id="A0A914YLT1"/>